<dbReference type="Gene3D" id="3.40.630.40">
    <property type="entry name" value="Zn-dependent exopeptidases"/>
    <property type="match status" value="1"/>
</dbReference>
<dbReference type="Pfam" id="PF00041">
    <property type="entry name" value="fn3"/>
    <property type="match status" value="1"/>
</dbReference>
<dbReference type="SMART" id="SM00060">
    <property type="entry name" value="FN3"/>
    <property type="match status" value="1"/>
</dbReference>
<feature type="signal peptide" evidence="1">
    <location>
        <begin position="1"/>
        <end position="20"/>
    </location>
</feature>
<feature type="chain" id="PRO_5037956152" evidence="1">
    <location>
        <begin position="21"/>
        <end position="968"/>
    </location>
</feature>
<name>A0A929X0D5_9BACT</name>
<dbReference type="CDD" id="cd00063">
    <property type="entry name" value="FN3"/>
    <property type="match status" value="1"/>
</dbReference>
<dbReference type="Proteomes" id="UP000704068">
    <property type="component" value="Unassembled WGS sequence"/>
</dbReference>
<dbReference type="InterPro" id="IPR003961">
    <property type="entry name" value="FN3_dom"/>
</dbReference>
<dbReference type="Gene3D" id="2.60.40.10">
    <property type="entry name" value="Immunoglobulins"/>
    <property type="match status" value="1"/>
</dbReference>
<dbReference type="InterPro" id="IPR013783">
    <property type="entry name" value="Ig-like_fold"/>
</dbReference>
<dbReference type="RefSeq" id="WP_303764562.1">
    <property type="nucleotide sequence ID" value="NZ_JABZGR010000029.1"/>
</dbReference>
<feature type="domain" description="Fibronectin type-III" evidence="2">
    <location>
        <begin position="592"/>
        <end position="686"/>
    </location>
</feature>
<evidence type="ECO:0000256" key="1">
    <source>
        <dbReference type="SAM" id="SignalP"/>
    </source>
</evidence>
<proteinExistence type="predicted"/>
<gene>
    <name evidence="3" type="ORF">HXK21_07805</name>
</gene>
<dbReference type="InterPro" id="IPR033803">
    <property type="entry name" value="CBD-like_Golvesin-Xly"/>
</dbReference>
<keyword evidence="1" id="KW-0732">Signal</keyword>
<dbReference type="Pfam" id="PF25275">
    <property type="entry name" value="Golvesin_C"/>
    <property type="match status" value="1"/>
</dbReference>
<dbReference type="InterPro" id="IPR036116">
    <property type="entry name" value="FN3_sf"/>
</dbReference>
<evidence type="ECO:0000313" key="3">
    <source>
        <dbReference type="EMBL" id="MBF0970928.1"/>
    </source>
</evidence>
<sequence length="968" mass="108254">MLRLRTLLISLLLCATSAQAQDVSKLLNEFFTSYHLSGYQPSAFYRMDSARIDDAKKEISIYANEAFCAQPFTPASVRNIYSRLQRKLYQPYNTYSIFIFNAKGENIEQLIPNLYREGQIDDSRSWGSINYKGYPWTKNVSAPYTVSAGLQGRHLMVWPSHGRYYKNDRWQWQRPYIYCTTEDIFTQSFVFPFLFPMLEKAGAVVYSPRERDVQFRETIVDNDSRNLGGTYTETYVANAKWQTVADSIGFARPEGLINDSIFPFRLGTARQIAAVQGHTTLSTATWSPRIPRKGNYAVYVSYTSLPNSIPDAHYTVYHKGGRTQINVNQQMGGSTWVYLGTFPFDEGENHSGRVVLSNQSSYRGVVTADGVRFGGGFAQDERGTAFTSGLPRFLEAARYQAQWAGLPDSLFNTEAGFDDYKDDLRCRPNLLNYFAGGSDYLPTQSGKRVPFELSLAIHSDAGYRKDGSIFGTLGICTTQDGNGSTIYPSGLSRKASTDFADILLTGIVRDLSKTYNVAWTRRELWDRNYAETRMPNVPSAILETMSHQNFSDMKFGHDPNFKFTMARAIYKAILRYVSASHKIDQPVVAPLPIRNFSALLSPEGDAALLNWQATPDSLEPSAVPDKYVLYIKQGDNEFDNGQIVNSTSVRLNITPGVRYSFQVTAVNSGGESFPSEALTLYKAKESKHTVLIVNGFTRLSGPCPIETPDSLGFDLRQDIGVPYLYTTAFAGYQKNFDRAAEGLEGPSGLGYCGQELMGKQIAGNTFNYPETHGAAIQAMGDVSFVSCSKAAAPAIDWKHFDAVDYIAGLEKNTSYNLRLYEAFPTNIRYKMEEYARNGGNLLVSGAYIASDEQTSATKHFLSKVFKAKLIGSKTIENTDSLIGLNLTLPIYNQLNEDHYAIQNCDLILPTDDSAFTAFTFSDRTPCGVAFQGKQRRAIMMTVPFECITSATIRQQAMKAMLRFLFERK</sequence>
<accession>A0A929X0D5</accession>
<dbReference type="SUPFAM" id="SSF49265">
    <property type="entry name" value="Fibronectin type III"/>
    <property type="match status" value="1"/>
</dbReference>
<dbReference type="SUPFAM" id="SSF53187">
    <property type="entry name" value="Zn-dependent exopeptidases"/>
    <property type="match status" value="1"/>
</dbReference>
<reference evidence="3" key="1">
    <citation type="submission" date="2020-04" db="EMBL/GenBank/DDBJ databases">
        <title>Deep metagenomics examines the oral microbiome during advanced dental caries in children, revealing novel taxa and co-occurrences with host molecules.</title>
        <authorList>
            <person name="Baker J.L."/>
            <person name="Morton J.T."/>
            <person name="Dinis M."/>
            <person name="Alvarez R."/>
            <person name="Tran N.C."/>
            <person name="Knight R."/>
            <person name="Edlund A."/>
        </authorList>
    </citation>
    <scope>NUCLEOTIDE SEQUENCE</scope>
    <source>
        <strain evidence="3">JCVI_34_bin.1</strain>
    </source>
</reference>
<evidence type="ECO:0000313" key="4">
    <source>
        <dbReference type="Proteomes" id="UP000704068"/>
    </source>
</evidence>
<evidence type="ECO:0000259" key="2">
    <source>
        <dbReference type="PROSITE" id="PS50853"/>
    </source>
</evidence>
<organism evidence="3 4">
    <name type="scientific">Alloprevotella tannerae</name>
    <dbReference type="NCBI Taxonomy" id="76122"/>
    <lineage>
        <taxon>Bacteria</taxon>
        <taxon>Pseudomonadati</taxon>
        <taxon>Bacteroidota</taxon>
        <taxon>Bacteroidia</taxon>
        <taxon>Bacteroidales</taxon>
        <taxon>Prevotellaceae</taxon>
        <taxon>Alloprevotella</taxon>
    </lineage>
</organism>
<dbReference type="EMBL" id="JABZGR010000029">
    <property type="protein sequence ID" value="MBF0970928.1"/>
    <property type="molecule type" value="Genomic_DNA"/>
</dbReference>
<dbReference type="PROSITE" id="PS50853">
    <property type="entry name" value="FN3"/>
    <property type="match status" value="1"/>
</dbReference>
<protein>
    <submittedName>
        <fullName evidence="3">N-acetylmuramoyl-L-alanine amidase</fullName>
    </submittedName>
</protein>
<comment type="caution">
    <text evidence="3">The sequence shown here is derived from an EMBL/GenBank/DDBJ whole genome shotgun (WGS) entry which is preliminary data.</text>
</comment>
<dbReference type="AlphaFoldDB" id="A0A929X0D5"/>